<dbReference type="Gene3D" id="3.40.50.80">
    <property type="entry name" value="Nucleotide-binding domain of ferredoxin-NADP reductase (FNR) module"/>
    <property type="match status" value="1"/>
</dbReference>
<name>F9Y524_KETVW</name>
<evidence type="ECO:0000259" key="2">
    <source>
        <dbReference type="PROSITE" id="PS51384"/>
    </source>
</evidence>
<dbReference type="InterPro" id="IPR017927">
    <property type="entry name" value="FAD-bd_FR_type"/>
</dbReference>
<dbReference type="RefSeq" id="WP_014537672.1">
    <property type="nucleotide sequence ID" value="NC_017384.1"/>
</dbReference>
<evidence type="ECO:0000256" key="1">
    <source>
        <dbReference type="ARBA" id="ARBA00035644"/>
    </source>
</evidence>
<reference evidence="3 4" key="1">
    <citation type="journal article" date="2011" name="J. Bacteriol.">
        <title>Complete genome sequence of the industrial strain Ketogulonicigenium vulgare WSH-001.</title>
        <authorList>
            <person name="Liu L."/>
            <person name="Li Y."/>
            <person name="Zhang J."/>
            <person name="Zhou Z."/>
            <person name="Liu J."/>
            <person name="Li X."/>
            <person name="Zhou J."/>
            <person name="Du G."/>
            <person name="Wang L."/>
            <person name="Chen J."/>
        </authorList>
    </citation>
    <scope>NUCLEOTIDE SEQUENCE [LARGE SCALE GENOMIC DNA]</scope>
    <source>
        <strain evidence="3 4">WSH-001</strain>
    </source>
</reference>
<dbReference type="SUPFAM" id="SSF63380">
    <property type="entry name" value="Riboflavin synthase domain-like"/>
    <property type="match status" value="1"/>
</dbReference>
<dbReference type="EMBL" id="CP002018">
    <property type="protein sequence ID" value="AEM40656.1"/>
    <property type="molecule type" value="Genomic_DNA"/>
</dbReference>
<dbReference type="Pfam" id="PF04954">
    <property type="entry name" value="SIP"/>
    <property type="match status" value="1"/>
</dbReference>
<dbReference type="InterPro" id="IPR039374">
    <property type="entry name" value="SIP_fam"/>
</dbReference>
<protein>
    <submittedName>
        <fullName evidence="3">Siderophore-interacting protein</fullName>
    </submittedName>
</protein>
<dbReference type="eggNOG" id="COG2375">
    <property type="taxonomic scope" value="Bacteria"/>
</dbReference>
<dbReference type="PROSITE" id="PS51384">
    <property type="entry name" value="FAD_FR"/>
    <property type="match status" value="1"/>
</dbReference>
<dbReference type="Gene3D" id="2.40.30.10">
    <property type="entry name" value="Translation factors"/>
    <property type="match status" value="1"/>
</dbReference>
<dbReference type="InterPro" id="IPR013113">
    <property type="entry name" value="SIP_FAD-bd"/>
</dbReference>
<evidence type="ECO:0000313" key="4">
    <source>
        <dbReference type="Proteomes" id="UP000000692"/>
    </source>
</evidence>
<gene>
    <name evidence="3" type="ordered locus">KVU_0817</name>
</gene>
<dbReference type="InterPro" id="IPR017938">
    <property type="entry name" value="Riboflavin_synthase-like_b-brl"/>
</dbReference>
<dbReference type="GO" id="GO:0016491">
    <property type="term" value="F:oxidoreductase activity"/>
    <property type="evidence" value="ECO:0007669"/>
    <property type="project" value="InterPro"/>
</dbReference>
<dbReference type="InterPro" id="IPR007037">
    <property type="entry name" value="SIP_rossman_dom"/>
</dbReference>
<dbReference type="Proteomes" id="UP000000692">
    <property type="component" value="Chromosome"/>
</dbReference>
<dbReference type="HOGENOM" id="CLU_040923_0_0_5"/>
<comment type="similarity">
    <text evidence="1">Belongs to the SIP oxidoreductase family.</text>
</comment>
<evidence type="ECO:0000313" key="3">
    <source>
        <dbReference type="EMBL" id="AEM40656.1"/>
    </source>
</evidence>
<organism evidence="3 4">
    <name type="scientific">Ketogulonicigenium vulgare (strain WSH-001)</name>
    <dbReference type="NCBI Taxonomy" id="759362"/>
    <lineage>
        <taxon>Bacteria</taxon>
        <taxon>Pseudomonadati</taxon>
        <taxon>Pseudomonadota</taxon>
        <taxon>Alphaproteobacteria</taxon>
        <taxon>Rhodobacterales</taxon>
        <taxon>Roseobacteraceae</taxon>
        <taxon>Ketogulonicigenium</taxon>
    </lineage>
</organism>
<keyword evidence="4" id="KW-1185">Reference proteome</keyword>
<dbReference type="PANTHER" id="PTHR30157:SF0">
    <property type="entry name" value="NADPH-DEPENDENT FERRIC-CHELATE REDUCTASE"/>
    <property type="match status" value="1"/>
</dbReference>
<proteinExistence type="inferred from homology"/>
<dbReference type="KEGG" id="kvl:KVU_0817"/>
<dbReference type="PANTHER" id="PTHR30157">
    <property type="entry name" value="FERRIC REDUCTASE, NADPH-DEPENDENT"/>
    <property type="match status" value="1"/>
</dbReference>
<dbReference type="OrthoDB" id="9814826at2"/>
<dbReference type="CDD" id="cd06193">
    <property type="entry name" value="siderophore_interacting"/>
    <property type="match status" value="1"/>
</dbReference>
<dbReference type="Pfam" id="PF08021">
    <property type="entry name" value="FAD_binding_9"/>
    <property type="match status" value="1"/>
</dbReference>
<dbReference type="AlphaFoldDB" id="F9Y524"/>
<feature type="domain" description="FAD-binding FR-type" evidence="2">
    <location>
        <begin position="101"/>
        <end position="230"/>
    </location>
</feature>
<dbReference type="InterPro" id="IPR039261">
    <property type="entry name" value="FNR_nucleotide-bd"/>
</dbReference>
<accession>F9Y524</accession>
<sequence>MMQTITARIHDAQPAQIVDSFTEFARLLDIEPRQTAGALSLQLSAGRIGVVPEGSGLDVTLEAQTGRQLYLLQQLVLNRLDRLDPVPRLDWAHVDEGALPPNLTLATLVHIRQISPNFRRVRLTFDDVARYAVDGLHFRFVISALPPDEAQGGSVLRWPVIDASGRTNWPDGDLALHRPVYTVREIDADAGWMDFDIYIHAGGRVSAWAERATPGDVIGLMGPTTMKRDFPGWVAFFGDETSLPAIALYLARLPQSTTGVAVIALADQADRQVIRHPPGITLRWIERTPGAVADAIRATPLPETDRFVYVGAESAEAEATRIWLRETKGLTRGESNVTAFWSAGQGTDA</sequence>